<dbReference type="Pfam" id="PF00746">
    <property type="entry name" value="Gram_pos_anchor"/>
    <property type="match status" value="1"/>
</dbReference>
<accession>A0ABT6J3A8</accession>
<comment type="subcellular location">
    <subcellularLocation>
        <location evidence="1">Secreted</location>
        <location evidence="1">Cell wall</location>
        <topology evidence="1">Peptidoglycan-anchor</topology>
    </subcellularLocation>
</comment>
<dbReference type="Gene3D" id="1.20.1270.90">
    <property type="entry name" value="AF1782-like"/>
    <property type="match status" value="1"/>
</dbReference>
<evidence type="ECO:0000313" key="10">
    <source>
        <dbReference type="Proteomes" id="UP001159200"/>
    </source>
</evidence>
<evidence type="ECO:0000259" key="8">
    <source>
        <dbReference type="PROSITE" id="PS50847"/>
    </source>
</evidence>
<keyword evidence="7" id="KW-0812">Transmembrane</keyword>
<keyword evidence="7" id="KW-0472">Membrane</keyword>
<evidence type="ECO:0000256" key="1">
    <source>
        <dbReference type="ARBA" id="ARBA00004168"/>
    </source>
</evidence>
<evidence type="ECO:0000256" key="7">
    <source>
        <dbReference type="SAM" id="Phobius"/>
    </source>
</evidence>
<reference evidence="9 10" key="1">
    <citation type="submission" date="2023-03" db="EMBL/GenBank/DDBJ databases">
        <title>Bacterial isolates from washroom surfaces on a university campus.</title>
        <authorList>
            <person name="Holman D.B."/>
            <person name="Gzyl K.E."/>
            <person name="Taheri A.E."/>
        </authorList>
    </citation>
    <scope>NUCLEOTIDE SEQUENCE [LARGE SCALE GENOMIC DNA]</scope>
    <source>
        <strain evidence="9 10">RD01</strain>
    </source>
</reference>
<keyword evidence="4" id="KW-0732">Signal</keyword>
<dbReference type="NCBIfam" id="TIGR01167">
    <property type="entry name" value="LPXTG_anchor"/>
    <property type="match status" value="1"/>
</dbReference>
<feature type="non-terminal residue" evidence="9">
    <location>
        <position position="1"/>
    </location>
</feature>
<dbReference type="RefSeq" id="WP_280564075.1">
    <property type="nucleotide sequence ID" value="NZ_JAROYR010000045.1"/>
</dbReference>
<keyword evidence="2" id="KW-0134">Cell wall</keyword>
<evidence type="ECO:0000313" key="9">
    <source>
        <dbReference type="EMBL" id="MDH5159248.1"/>
    </source>
</evidence>
<feature type="domain" description="Gram-positive cocci surface proteins LPxTG" evidence="8">
    <location>
        <begin position="277"/>
        <end position="312"/>
    </location>
</feature>
<evidence type="ECO:0000256" key="3">
    <source>
        <dbReference type="ARBA" id="ARBA00022525"/>
    </source>
</evidence>
<evidence type="ECO:0000256" key="5">
    <source>
        <dbReference type="ARBA" id="ARBA00023088"/>
    </source>
</evidence>
<evidence type="ECO:0000256" key="6">
    <source>
        <dbReference type="SAM" id="MobiDB-lite"/>
    </source>
</evidence>
<keyword evidence="5" id="KW-0572">Peptidoglycan-anchor</keyword>
<gene>
    <name evidence="9" type="ORF">P5X59_13335</name>
</gene>
<protein>
    <submittedName>
        <fullName evidence="9">LPXTG cell wall anchor domain-containing protein</fullName>
    </submittedName>
</protein>
<evidence type="ECO:0000256" key="4">
    <source>
        <dbReference type="ARBA" id="ARBA00022729"/>
    </source>
</evidence>
<name>A0ABT6J3A8_9STAP</name>
<comment type="caution">
    <text evidence="9">The sequence shown here is derived from an EMBL/GenBank/DDBJ whole genome shotgun (WGS) entry which is preliminary data.</text>
</comment>
<feature type="compositionally biased region" description="Polar residues" evidence="6">
    <location>
        <begin position="240"/>
        <end position="253"/>
    </location>
</feature>
<feature type="region of interest" description="Disordered" evidence="6">
    <location>
        <begin position="205"/>
        <end position="285"/>
    </location>
</feature>
<organism evidence="9 10">
    <name type="scientific">Staphylococcus cohnii</name>
    <dbReference type="NCBI Taxonomy" id="29382"/>
    <lineage>
        <taxon>Bacteria</taxon>
        <taxon>Bacillati</taxon>
        <taxon>Bacillota</taxon>
        <taxon>Bacilli</taxon>
        <taxon>Bacillales</taxon>
        <taxon>Staphylococcaceae</taxon>
        <taxon>Staphylococcus</taxon>
        <taxon>Staphylococcus cohnii species complex</taxon>
    </lineage>
</organism>
<dbReference type="PROSITE" id="PS50847">
    <property type="entry name" value="GRAM_POS_ANCHORING"/>
    <property type="match status" value="1"/>
</dbReference>
<keyword evidence="10" id="KW-1185">Reference proteome</keyword>
<keyword evidence="7" id="KW-1133">Transmembrane helix</keyword>
<dbReference type="EMBL" id="JAROYR010000045">
    <property type="protein sequence ID" value="MDH5159248.1"/>
    <property type="molecule type" value="Genomic_DNA"/>
</dbReference>
<sequence length="312" mass="31480">KQALTNLIASAKTLSASGKYDDATTTALAAATQKAQTALDQTNASVDSLTGANRDLQTAINQLAAKLPADKKTSLLNQLQSVKAALGTDLGNQTDPSTGKTFTAALDDLVAQAQAGTQTDDQLQATLAKVLDAVLAKLAEGIKAATPAEVGNAKDAATGKTWYADIADTLTSGQASADASDKLAHLQALQSLKTKVAAAVEAAKTVGKDDTTGTSDKGGGQGTPAPAPGDTGKDKGDEGSQPSSGGNIPTNPATTTSTSTDDTTDRNGQLTSGKGALPKTGETTERPAFGFLGVIVVSLMGVLGLKRKQREE</sequence>
<dbReference type="Proteomes" id="UP001159200">
    <property type="component" value="Unassembled WGS sequence"/>
</dbReference>
<dbReference type="InterPro" id="IPR019931">
    <property type="entry name" value="LPXTG_anchor"/>
</dbReference>
<evidence type="ECO:0000256" key="2">
    <source>
        <dbReference type="ARBA" id="ARBA00022512"/>
    </source>
</evidence>
<feature type="transmembrane region" description="Helical" evidence="7">
    <location>
        <begin position="288"/>
        <end position="305"/>
    </location>
</feature>
<proteinExistence type="predicted"/>
<keyword evidence="3" id="KW-0964">Secreted</keyword>